<accession>A0A975D8D1</accession>
<protein>
    <submittedName>
        <fullName evidence="3">OB-fold domain-containing protein</fullName>
    </submittedName>
</protein>
<dbReference type="PANTHER" id="PTHR34075">
    <property type="entry name" value="BLR3430 PROTEIN"/>
    <property type="match status" value="1"/>
</dbReference>
<reference evidence="3" key="1">
    <citation type="submission" date="2020-07" db="EMBL/GenBank/DDBJ databases">
        <authorList>
            <person name="Camacho E."/>
        </authorList>
    </citation>
    <scope>NUCLEOTIDE SEQUENCE</scope>
    <source>
        <strain evidence="3">MPO218</strain>
        <plasmid evidence="3">pIBU218</plasmid>
    </source>
</reference>
<dbReference type="InterPro" id="IPR022002">
    <property type="entry name" value="ChsH2_Znr"/>
</dbReference>
<proteinExistence type="predicted"/>
<evidence type="ECO:0000313" key="3">
    <source>
        <dbReference type="EMBL" id="QTH24847.1"/>
    </source>
</evidence>
<dbReference type="InterPro" id="IPR002878">
    <property type="entry name" value="ChsH2_C"/>
</dbReference>
<feature type="domain" description="ChsH2 rubredoxin-like zinc ribbon" evidence="2">
    <location>
        <begin position="13"/>
        <end position="47"/>
    </location>
</feature>
<feature type="domain" description="ChsH2 C-terminal OB-fold" evidence="1">
    <location>
        <begin position="50"/>
        <end position="111"/>
    </location>
</feature>
<name>A0A975D8D1_9SPHN</name>
<dbReference type="SUPFAM" id="SSF50249">
    <property type="entry name" value="Nucleic acid-binding proteins"/>
    <property type="match status" value="1"/>
</dbReference>
<dbReference type="Pfam" id="PF01796">
    <property type="entry name" value="OB_ChsH2_C"/>
    <property type="match status" value="1"/>
</dbReference>
<evidence type="ECO:0000313" key="4">
    <source>
        <dbReference type="Proteomes" id="UP000664914"/>
    </source>
</evidence>
<sequence>MHQSSGEFAFFYEGLARQELLMQRCSQCSLIRNPPSTMCGQCGSFEWAPVRMSGRGTVFSFAVHHHPPLEGFVLPHPVGVVQLEEGVRVVAGLDGMEINSIAIDNPVQVEFIERNGRASFRFGPA</sequence>
<dbReference type="Gene3D" id="6.10.30.10">
    <property type="match status" value="1"/>
</dbReference>
<geneLocation type="plasmid" evidence="3 4">
    <name>pIBU218</name>
</geneLocation>
<dbReference type="Proteomes" id="UP000664914">
    <property type="component" value="Plasmid pIBU218"/>
</dbReference>
<organism evidence="3 4">
    <name type="scientific">Rhizorhabdus wittichii</name>
    <dbReference type="NCBI Taxonomy" id="160791"/>
    <lineage>
        <taxon>Bacteria</taxon>
        <taxon>Pseudomonadati</taxon>
        <taxon>Pseudomonadota</taxon>
        <taxon>Alphaproteobacteria</taxon>
        <taxon>Sphingomonadales</taxon>
        <taxon>Sphingomonadaceae</taxon>
        <taxon>Rhizorhabdus</taxon>
    </lineage>
</organism>
<dbReference type="Pfam" id="PF12172">
    <property type="entry name" value="zf-ChsH2"/>
    <property type="match status" value="1"/>
</dbReference>
<evidence type="ECO:0000259" key="2">
    <source>
        <dbReference type="Pfam" id="PF12172"/>
    </source>
</evidence>
<dbReference type="InterPro" id="IPR052513">
    <property type="entry name" value="Thioester_dehydratase-like"/>
</dbReference>
<dbReference type="EMBL" id="CP059320">
    <property type="protein sequence ID" value="QTH24847.1"/>
    <property type="molecule type" value="Genomic_DNA"/>
</dbReference>
<gene>
    <name evidence="3" type="ORF">HRJ34_27620</name>
</gene>
<dbReference type="AlphaFoldDB" id="A0A975D8D1"/>
<reference evidence="3" key="2">
    <citation type="submission" date="2021-04" db="EMBL/GenBank/DDBJ databases">
        <title>Isolation and genomic analysis of the ibuprofen-degrading bacterium Sphingomonas strain MPO218.</title>
        <authorList>
            <person name="Aulestia M."/>
            <person name="Flores A."/>
            <person name="Mangas E.L."/>
            <person name="Perez-Pulido A.J."/>
            <person name="Santero E."/>
            <person name="Camacho E.M."/>
        </authorList>
    </citation>
    <scope>NUCLEOTIDE SEQUENCE</scope>
    <source>
        <strain evidence="3">MPO218</strain>
        <plasmid evidence="3">pIBU218</plasmid>
    </source>
</reference>
<dbReference type="PANTHER" id="PTHR34075:SF5">
    <property type="entry name" value="BLR3430 PROTEIN"/>
    <property type="match status" value="1"/>
</dbReference>
<dbReference type="InterPro" id="IPR012340">
    <property type="entry name" value="NA-bd_OB-fold"/>
</dbReference>
<evidence type="ECO:0000259" key="1">
    <source>
        <dbReference type="Pfam" id="PF01796"/>
    </source>
</evidence>
<keyword evidence="3" id="KW-0614">Plasmid</keyword>